<evidence type="ECO:0000256" key="1">
    <source>
        <dbReference type="SAM" id="MobiDB-lite"/>
    </source>
</evidence>
<gene>
    <name evidence="2" type="ORF">P7K49_007398</name>
</gene>
<organism evidence="2 3">
    <name type="scientific">Saguinus oedipus</name>
    <name type="common">Cotton-top tamarin</name>
    <name type="synonym">Oedipomidas oedipus</name>
    <dbReference type="NCBI Taxonomy" id="9490"/>
    <lineage>
        <taxon>Eukaryota</taxon>
        <taxon>Metazoa</taxon>
        <taxon>Chordata</taxon>
        <taxon>Craniata</taxon>
        <taxon>Vertebrata</taxon>
        <taxon>Euteleostomi</taxon>
        <taxon>Mammalia</taxon>
        <taxon>Eutheria</taxon>
        <taxon>Euarchontoglires</taxon>
        <taxon>Primates</taxon>
        <taxon>Haplorrhini</taxon>
        <taxon>Platyrrhini</taxon>
        <taxon>Cebidae</taxon>
        <taxon>Callitrichinae</taxon>
        <taxon>Saguinus</taxon>
    </lineage>
</organism>
<name>A0ABQ9VUS5_SAGOE</name>
<keyword evidence="3" id="KW-1185">Reference proteome</keyword>
<sequence length="142" mass="16133">MDAVAFAQGQSFNSKDPEERTQKENSQRLMDCILYLGDRRHHSSNSRVRVDQESGSYLVGKEAAVQGNSDVLQRCVMEQLGRETQSGHSGTGGPAKALWQTRRCEGTRGWQKAVSVWVRWKRKNESKRHFQTMDLMSDGDTE</sequence>
<reference evidence="2 3" key="1">
    <citation type="submission" date="2023-05" db="EMBL/GenBank/DDBJ databases">
        <title>B98-5 Cell Line De Novo Hybrid Assembly: An Optical Mapping Approach.</title>
        <authorList>
            <person name="Kananen K."/>
            <person name="Auerbach J.A."/>
            <person name="Kautto E."/>
            <person name="Blachly J.S."/>
        </authorList>
    </citation>
    <scope>NUCLEOTIDE SEQUENCE [LARGE SCALE GENOMIC DNA]</scope>
    <source>
        <strain evidence="2">B95-8</strain>
        <tissue evidence="2">Cell line</tissue>
    </source>
</reference>
<dbReference type="EMBL" id="JASSZA010000004">
    <property type="protein sequence ID" value="KAK2113132.1"/>
    <property type="molecule type" value="Genomic_DNA"/>
</dbReference>
<evidence type="ECO:0000313" key="2">
    <source>
        <dbReference type="EMBL" id="KAK2113132.1"/>
    </source>
</evidence>
<protein>
    <submittedName>
        <fullName evidence="2">Uncharacterized protein</fullName>
    </submittedName>
</protein>
<comment type="caution">
    <text evidence="2">The sequence shown here is derived from an EMBL/GenBank/DDBJ whole genome shotgun (WGS) entry which is preliminary data.</text>
</comment>
<feature type="region of interest" description="Disordered" evidence="1">
    <location>
        <begin position="1"/>
        <end position="25"/>
    </location>
</feature>
<evidence type="ECO:0000313" key="3">
    <source>
        <dbReference type="Proteomes" id="UP001266305"/>
    </source>
</evidence>
<accession>A0ABQ9VUS5</accession>
<dbReference type="Proteomes" id="UP001266305">
    <property type="component" value="Unassembled WGS sequence"/>
</dbReference>
<proteinExistence type="predicted"/>
<feature type="compositionally biased region" description="Basic and acidic residues" evidence="1">
    <location>
        <begin position="15"/>
        <end position="25"/>
    </location>
</feature>